<keyword evidence="1 6" id="KW-0963">Cytoplasm</keyword>
<sequence>MKEILLNWFSPAVTEQLARYAQLLVEWNEKINLTAITEEKEIAVKHFYDCIYPARFLDLTPGLKVIDVGTGAGFPGLALKIAYPELQVTLLDSLQKRTIFLQTVIDELGLKGIEVIHGRAEEVARQKGQREKYDLAVSRAVAALPVLLEYTAPFVKVGGRIAAWKGPNLLEEKESAHKALVVLGADWLTQYDYELPFAMGKRALGVMQKISSTPGTYPRKAGTPEKRPIQ</sequence>
<evidence type="ECO:0000256" key="2">
    <source>
        <dbReference type="ARBA" id="ARBA00022552"/>
    </source>
</evidence>
<accession>A0A1T4SCG7</accession>
<dbReference type="FunFam" id="3.40.50.150:FF:000041">
    <property type="entry name" value="Ribosomal RNA small subunit methyltransferase G"/>
    <property type="match status" value="1"/>
</dbReference>
<comment type="subcellular location">
    <subcellularLocation>
        <location evidence="6">Cytoplasm</location>
    </subcellularLocation>
</comment>
<dbReference type="InterPro" id="IPR029063">
    <property type="entry name" value="SAM-dependent_MTases_sf"/>
</dbReference>
<protein>
    <recommendedName>
        <fullName evidence="6">Ribosomal RNA small subunit methyltransferase G</fullName>
        <ecNumber evidence="6">2.1.1.-</ecNumber>
    </recommendedName>
    <alternativeName>
        <fullName evidence="6">16S rRNA 7-methylguanosine methyltransferase</fullName>
        <shortName evidence="6">16S rRNA m7G methyltransferase</shortName>
    </alternativeName>
</protein>
<dbReference type="RefSeq" id="WP_078666546.1">
    <property type="nucleotide sequence ID" value="NZ_FUXM01000049.1"/>
</dbReference>
<evidence type="ECO:0000313" key="7">
    <source>
        <dbReference type="EMBL" id="SKA25598.1"/>
    </source>
</evidence>
<dbReference type="GO" id="GO:0070043">
    <property type="term" value="F:rRNA (guanine-N7-)-methyltransferase activity"/>
    <property type="evidence" value="ECO:0007669"/>
    <property type="project" value="UniProtKB-UniRule"/>
</dbReference>
<evidence type="ECO:0000256" key="3">
    <source>
        <dbReference type="ARBA" id="ARBA00022603"/>
    </source>
</evidence>
<dbReference type="InterPro" id="IPR003682">
    <property type="entry name" value="rRNA_ssu_MeTfrase_G"/>
</dbReference>
<keyword evidence="8" id="KW-1185">Reference proteome</keyword>
<dbReference type="SUPFAM" id="SSF53335">
    <property type="entry name" value="S-adenosyl-L-methionine-dependent methyltransferases"/>
    <property type="match status" value="1"/>
</dbReference>
<organism evidence="7 8">
    <name type="scientific">Carboxydocella sporoproducens DSM 16521</name>
    <dbReference type="NCBI Taxonomy" id="1121270"/>
    <lineage>
        <taxon>Bacteria</taxon>
        <taxon>Bacillati</taxon>
        <taxon>Bacillota</taxon>
        <taxon>Clostridia</taxon>
        <taxon>Eubacteriales</taxon>
        <taxon>Clostridiales Family XVI. Incertae Sedis</taxon>
        <taxon>Carboxydocella</taxon>
    </lineage>
</organism>
<dbReference type="AlphaFoldDB" id="A0A1T4SCG7"/>
<dbReference type="HAMAP" id="MF_00074">
    <property type="entry name" value="16SrRNA_methyltr_G"/>
    <property type="match status" value="1"/>
</dbReference>
<dbReference type="EC" id="2.1.1.-" evidence="6"/>
<keyword evidence="4 6" id="KW-0808">Transferase</keyword>
<dbReference type="EMBL" id="FUXM01000049">
    <property type="protein sequence ID" value="SKA25598.1"/>
    <property type="molecule type" value="Genomic_DNA"/>
</dbReference>
<comment type="similarity">
    <text evidence="6">Belongs to the methyltransferase superfamily. RNA methyltransferase RsmG family.</text>
</comment>
<dbReference type="PANTHER" id="PTHR31760:SF0">
    <property type="entry name" value="S-ADENOSYL-L-METHIONINE-DEPENDENT METHYLTRANSFERASES SUPERFAMILY PROTEIN"/>
    <property type="match status" value="1"/>
</dbReference>
<feature type="binding site" evidence="6">
    <location>
        <position position="74"/>
    </location>
    <ligand>
        <name>S-adenosyl-L-methionine</name>
        <dbReference type="ChEBI" id="CHEBI:59789"/>
    </ligand>
</feature>
<dbReference type="Proteomes" id="UP000189933">
    <property type="component" value="Unassembled WGS sequence"/>
</dbReference>
<comment type="function">
    <text evidence="6">Specifically methylates the N7 position of a guanine in 16S rRNA.</text>
</comment>
<evidence type="ECO:0000313" key="8">
    <source>
        <dbReference type="Proteomes" id="UP000189933"/>
    </source>
</evidence>
<proteinExistence type="inferred from homology"/>
<evidence type="ECO:0000256" key="6">
    <source>
        <dbReference type="HAMAP-Rule" id="MF_00074"/>
    </source>
</evidence>
<dbReference type="Pfam" id="PF02527">
    <property type="entry name" value="GidB"/>
    <property type="match status" value="1"/>
</dbReference>
<dbReference type="OrthoDB" id="9808773at2"/>
<dbReference type="GO" id="GO:0005829">
    <property type="term" value="C:cytosol"/>
    <property type="evidence" value="ECO:0007669"/>
    <property type="project" value="TreeGrafter"/>
</dbReference>
<feature type="binding site" evidence="6">
    <location>
        <begin position="120"/>
        <end position="121"/>
    </location>
    <ligand>
        <name>S-adenosyl-L-methionine</name>
        <dbReference type="ChEBI" id="CHEBI:59789"/>
    </ligand>
</feature>
<gene>
    <name evidence="6" type="primary">rsmG</name>
    <name evidence="7" type="ORF">SAMN02745885_02580</name>
</gene>
<dbReference type="PANTHER" id="PTHR31760">
    <property type="entry name" value="S-ADENOSYL-L-METHIONINE-DEPENDENT METHYLTRANSFERASES SUPERFAMILY PROTEIN"/>
    <property type="match status" value="1"/>
</dbReference>
<name>A0A1T4SCG7_9FIRM</name>
<dbReference type="PIRSF" id="PIRSF003078">
    <property type="entry name" value="GidB"/>
    <property type="match status" value="1"/>
</dbReference>
<keyword evidence="3 6" id="KW-0489">Methyltransferase</keyword>
<dbReference type="NCBIfam" id="TIGR00138">
    <property type="entry name" value="rsmG_gidB"/>
    <property type="match status" value="1"/>
</dbReference>
<comment type="caution">
    <text evidence="6">Lacks conserved residue(s) required for the propagation of feature annotation.</text>
</comment>
<reference evidence="8" key="1">
    <citation type="submission" date="2017-02" db="EMBL/GenBank/DDBJ databases">
        <authorList>
            <person name="Varghese N."/>
            <person name="Submissions S."/>
        </authorList>
    </citation>
    <scope>NUCLEOTIDE SEQUENCE [LARGE SCALE GENOMIC DNA]</scope>
    <source>
        <strain evidence="8">DSM 16521</strain>
    </source>
</reference>
<dbReference type="Gene3D" id="3.40.50.150">
    <property type="entry name" value="Vaccinia Virus protein VP39"/>
    <property type="match status" value="1"/>
</dbReference>
<feature type="binding site" evidence="6">
    <location>
        <position position="69"/>
    </location>
    <ligand>
        <name>S-adenosyl-L-methionine</name>
        <dbReference type="ChEBI" id="CHEBI:59789"/>
    </ligand>
</feature>
<evidence type="ECO:0000256" key="1">
    <source>
        <dbReference type="ARBA" id="ARBA00022490"/>
    </source>
</evidence>
<keyword evidence="2 6" id="KW-0698">rRNA processing</keyword>
<evidence type="ECO:0000256" key="5">
    <source>
        <dbReference type="ARBA" id="ARBA00022691"/>
    </source>
</evidence>
<evidence type="ECO:0000256" key="4">
    <source>
        <dbReference type="ARBA" id="ARBA00022679"/>
    </source>
</evidence>
<dbReference type="CDD" id="cd02440">
    <property type="entry name" value="AdoMet_MTases"/>
    <property type="match status" value="1"/>
</dbReference>
<keyword evidence="5 6" id="KW-0949">S-adenosyl-L-methionine</keyword>
<feature type="binding site" evidence="6">
    <location>
        <position position="139"/>
    </location>
    <ligand>
        <name>S-adenosyl-L-methionine</name>
        <dbReference type="ChEBI" id="CHEBI:59789"/>
    </ligand>
</feature>